<keyword evidence="4" id="KW-1185">Reference proteome</keyword>
<evidence type="ECO:0000313" key="4">
    <source>
        <dbReference type="Proteomes" id="UP000323930"/>
    </source>
</evidence>
<dbReference type="NCBIfam" id="TIGR04183">
    <property type="entry name" value="Por_Secre_tail"/>
    <property type="match status" value="1"/>
</dbReference>
<dbReference type="InterPro" id="IPR013320">
    <property type="entry name" value="ConA-like_dom_sf"/>
</dbReference>
<name>A0A5D0IK71_9FLAO</name>
<dbReference type="EMBL" id="VSDQ01000409">
    <property type="protein sequence ID" value="TYA84283.1"/>
    <property type="molecule type" value="Genomic_DNA"/>
</dbReference>
<accession>A0A5D0IK71</accession>
<dbReference type="GO" id="GO:0005975">
    <property type="term" value="P:carbohydrate metabolic process"/>
    <property type="evidence" value="ECO:0007669"/>
    <property type="project" value="UniProtKB-ARBA"/>
</dbReference>
<gene>
    <name evidence="3" type="ORF">FUA24_06445</name>
</gene>
<dbReference type="OrthoDB" id="2582440at2"/>
<dbReference type="AlphaFoldDB" id="A0A5D0IK71"/>
<dbReference type="SUPFAM" id="SSF49899">
    <property type="entry name" value="Concanavalin A-like lectins/glucanases"/>
    <property type="match status" value="1"/>
</dbReference>
<proteinExistence type="predicted"/>
<protein>
    <submittedName>
        <fullName evidence="3">T9SS type A sorting domain-containing protein</fullName>
    </submittedName>
</protein>
<sequence>MNSHILRLAFSLFLSINAFSQTGPGGVGTNDSSSSLKLWLDASKGVTLSGSDVTTWADLSGSSNNATPPSTAARPNLNTADINGYNSIHFDGINDEFRVTDNSSLDLTSWDIFIVTKADLNKNYNALFVKGQDAQENYEFLTYGAAFFHTPIRFTDGSRNHSNSASGLYSTTDFDLYEYSFSSSVGRDVYKNNTNIITDNESRTPRTNNIDLYIGNENVGGRHLNGRISEFLIFNTPLNTAEKIIVQNYLSAKYDVSLSSNDFYVHDNASNGDFDHNVAGIGQASDGSNHTDSKGTGIVRISKGSLSGLNNGEFLFWGEETQFPTYNFSTNTITHTEQLNSKWRVRRSGGNPGRVNISFDISGMDLSGKQGCQPLQLVVDNDSDFSMTDPNDEVYDLTITGTTATATNVRLRQNRYFTLRYTDEIIWDGAAFCNGSGSAEAPNDTDECLKLTVKSGANAVISSDAHVREIEIESGGTLIINDGVLLEVENFIQTNGTIELQGEAQLIQNHTSISSNGGTGILVKRQQGATNLYNYNFWSAPVNNGGSWQIGDIEEPNGVINFHSNPDANAATMPITLSSRWLYSYNGLSGSSSTWNKLNTTSTLSPGIGYTMKGSGAASSEQDYIFKGTPNDGNYSIPIAAGNDILIGNPYPSAIDADEFINDNLAVINGSLYFWEHFGTNNSHYQKDYEGGYAIRNLLMGTAAVAGNGGNTSTNGSASKPAPLQHIPVGQGFFVRASATGGNIQFNNSQRAFARESLSESVFYKGKAKKSSKEVDKRTKVWFSFTQPGKFTKQLGLGFDSRASKAYDNGYDAISYDNFRNDISWILNEENLAIQALSHINVEESIALRVKISDEGLFNFEIDKVKNLPEGLDIFLKDNTTNSFYELSTRKAELFLEQGDYNDRFSIVFKQSQSLSVTDRVEEKLSVFYDKSSGKIVLNNVTNFEEIQELKIYNSVGQEVKTLKALSTNKVDFYNYSDGVYIVNIVTDNAQKTGKVIKF</sequence>
<evidence type="ECO:0000313" key="3">
    <source>
        <dbReference type="EMBL" id="TYA84283.1"/>
    </source>
</evidence>
<comment type="caution">
    <text evidence="3">The sequence shown here is derived from an EMBL/GenBank/DDBJ whole genome shotgun (WGS) entry which is preliminary data.</text>
</comment>
<dbReference type="InterPro" id="IPR026444">
    <property type="entry name" value="Secre_tail"/>
</dbReference>
<feature type="chain" id="PRO_5023087197" evidence="2">
    <location>
        <begin position="21"/>
        <end position="999"/>
    </location>
</feature>
<keyword evidence="1 2" id="KW-0732">Signal</keyword>
<evidence type="ECO:0000256" key="2">
    <source>
        <dbReference type="SAM" id="SignalP"/>
    </source>
</evidence>
<reference evidence="3 4" key="1">
    <citation type="submission" date="2019-08" db="EMBL/GenBank/DDBJ databases">
        <title>Seonamhaeicola sediminis sp. nov., isolated from marine sediment.</title>
        <authorList>
            <person name="Cao W.R."/>
        </authorList>
    </citation>
    <scope>NUCLEOTIDE SEQUENCE [LARGE SCALE GENOMIC DNA]</scope>
    <source>
        <strain evidence="3 4">B011</strain>
    </source>
</reference>
<dbReference type="RefSeq" id="WP_148540731.1">
    <property type="nucleotide sequence ID" value="NZ_VSDQ01000409.1"/>
</dbReference>
<dbReference type="GO" id="GO:0004553">
    <property type="term" value="F:hydrolase activity, hydrolyzing O-glycosyl compounds"/>
    <property type="evidence" value="ECO:0007669"/>
    <property type="project" value="UniProtKB-ARBA"/>
</dbReference>
<evidence type="ECO:0000256" key="1">
    <source>
        <dbReference type="ARBA" id="ARBA00022729"/>
    </source>
</evidence>
<organism evidence="3 4">
    <name type="scientific">Seonamhaeicola marinus</name>
    <dbReference type="NCBI Taxonomy" id="1912246"/>
    <lineage>
        <taxon>Bacteria</taxon>
        <taxon>Pseudomonadati</taxon>
        <taxon>Bacteroidota</taxon>
        <taxon>Flavobacteriia</taxon>
        <taxon>Flavobacteriales</taxon>
        <taxon>Flavobacteriaceae</taxon>
    </lineage>
</organism>
<dbReference type="Proteomes" id="UP000323930">
    <property type="component" value="Unassembled WGS sequence"/>
</dbReference>
<feature type="signal peptide" evidence="2">
    <location>
        <begin position="1"/>
        <end position="20"/>
    </location>
</feature>